<dbReference type="SUPFAM" id="SSF48498">
    <property type="entry name" value="Tetracyclin repressor-like, C-terminal domain"/>
    <property type="match status" value="1"/>
</dbReference>
<evidence type="ECO:0000256" key="4">
    <source>
        <dbReference type="PROSITE-ProRule" id="PRU00335"/>
    </source>
</evidence>
<dbReference type="PROSITE" id="PS50977">
    <property type="entry name" value="HTH_TETR_2"/>
    <property type="match status" value="1"/>
</dbReference>
<keyword evidence="1" id="KW-0805">Transcription regulation</keyword>
<feature type="DNA-binding region" description="H-T-H motif" evidence="4">
    <location>
        <begin position="48"/>
        <end position="67"/>
    </location>
</feature>
<feature type="region of interest" description="Disordered" evidence="5">
    <location>
        <begin position="1"/>
        <end position="23"/>
    </location>
</feature>
<evidence type="ECO:0000313" key="7">
    <source>
        <dbReference type="EMBL" id="ASG22197.1"/>
    </source>
</evidence>
<dbReference type="InterPro" id="IPR036271">
    <property type="entry name" value="Tet_transcr_reg_TetR-rel_C_sf"/>
</dbReference>
<dbReference type="PROSITE" id="PS01081">
    <property type="entry name" value="HTH_TETR_1"/>
    <property type="match status" value="1"/>
</dbReference>
<evidence type="ECO:0000259" key="6">
    <source>
        <dbReference type="PROSITE" id="PS50977"/>
    </source>
</evidence>
<organism evidence="7 8">
    <name type="scientific">Nitrospirillum viridazoti CBAmc</name>
    <dbReference type="NCBI Taxonomy" id="1441467"/>
    <lineage>
        <taxon>Bacteria</taxon>
        <taxon>Pseudomonadati</taxon>
        <taxon>Pseudomonadota</taxon>
        <taxon>Alphaproteobacteria</taxon>
        <taxon>Rhodospirillales</taxon>
        <taxon>Azospirillaceae</taxon>
        <taxon>Nitrospirillum</taxon>
        <taxon>Nitrospirillum viridazoti</taxon>
    </lineage>
</organism>
<keyword evidence="8" id="KW-1185">Reference proteome</keyword>
<dbReference type="Proteomes" id="UP000197153">
    <property type="component" value="Chromosome 2"/>
</dbReference>
<dbReference type="Gene3D" id="1.10.357.10">
    <property type="entry name" value="Tetracycline Repressor, domain 2"/>
    <property type="match status" value="1"/>
</dbReference>
<dbReference type="GO" id="GO:0003700">
    <property type="term" value="F:DNA-binding transcription factor activity"/>
    <property type="evidence" value="ECO:0007669"/>
    <property type="project" value="TreeGrafter"/>
</dbReference>
<name>A0A248JTZ8_9PROT</name>
<dbReference type="SUPFAM" id="SSF46689">
    <property type="entry name" value="Homeodomain-like"/>
    <property type="match status" value="1"/>
</dbReference>
<dbReference type="InterPro" id="IPR001647">
    <property type="entry name" value="HTH_TetR"/>
</dbReference>
<dbReference type="Gene3D" id="1.10.10.60">
    <property type="entry name" value="Homeodomain-like"/>
    <property type="match status" value="1"/>
</dbReference>
<evidence type="ECO:0000256" key="2">
    <source>
        <dbReference type="ARBA" id="ARBA00023125"/>
    </source>
</evidence>
<evidence type="ECO:0000313" key="8">
    <source>
        <dbReference type="Proteomes" id="UP000197153"/>
    </source>
</evidence>
<evidence type="ECO:0000256" key="5">
    <source>
        <dbReference type="SAM" id="MobiDB-lite"/>
    </source>
</evidence>
<dbReference type="PANTHER" id="PTHR30055">
    <property type="entry name" value="HTH-TYPE TRANSCRIPTIONAL REGULATOR RUTR"/>
    <property type="match status" value="1"/>
</dbReference>
<dbReference type="KEGG" id="nao:Y958_14620"/>
<dbReference type="InterPro" id="IPR009057">
    <property type="entry name" value="Homeodomain-like_sf"/>
</dbReference>
<dbReference type="EMBL" id="CP022111">
    <property type="protein sequence ID" value="ASG22197.1"/>
    <property type="molecule type" value="Genomic_DNA"/>
</dbReference>
<gene>
    <name evidence="7" type="ORF">Y958_14620</name>
</gene>
<proteinExistence type="predicted"/>
<feature type="domain" description="HTH tetR-type" evidence="6">
    <location>
        <begin position="25"/>
        <end position="85"/>
    </location>
</feature>
<dbReference type="Pfam" id="PF00440">
    <property type="entry name" value="TetR_N"/>
    <property type="match status" value="1"/>
</dbReference>
<accession>A0A248JTZ8</accession>
<dbReference type="AlphaFoldDB" id="A0A248JTZ8"/>
<dbReference type="InterPro" id="IPR023772">
    <property type="entry name" value="DNA-bd_HTH_TetR-type_CS"/>
</dbReference>
<dbReference type="InterPro" id="IPR050109">
    <property type="entry name" value="HTH-type_TetR-like_transc_reg"/>
</dbReference>
<protein>
    <submittedName>
        <fullName evidence="7">TetR family transcriptional regulator</fullName>
    </submittedName>
</protein>
<keyword evidence="2 4" id="KW-0238">DNA-binding</keyword>
<reference evidence="7 8" key="1">
    <citation type="submission" date="2017-06" db="EMBL/GenBank/DDBJ databases">
        <title>Complete genome sequence of Nitrospirillum amazonense strain CBAmC, an endophytic nitrogen-fixing and plant growth-promoting bacterium, isolated from sugarcane.</title>
        <authorList>
            <person name="Schwab S."/>
            <person name="dos Santos Teixeira K.R."/>
            <person name="Simoes Araujo J.L."/>
            <person name="Soares Vidal M."/>
            <person name="Borges de Freitas H.R."/>
            <person name="Rivello Crivelaro A.L."/>
            <person name="Bueno de Camargo Nunes A."/>
            <person name="dos Santos C.M."/>
            <person name="Palmeira da Silva Rosa D."/>
            <person name="da Silva Padilha D."/>
            <person name="da Silva E."/>
            <person name="Araujo Terra L."/>
            <person name="Soares Mendes V."/>
            <person name="Farinelli L."/>
            <person name="Magalhaes Cruz L."/>
            <person name="Baldani J.I."/>
        </authorList>
    </citation>
    <scope>NUCLEOTIDE SEQUENCE [LARGE SCALE GENOMIC DNA]</scope>
    <source>
        <strain evidence="7 8">CBAmC</strain>
    </source>
</reference>
<dbReference type="PANTHER" id="PTHR30055:SF234">
    <property type="entry name" value="HTH-TYPE TRANSCRIPTIONAL REGULATOR BETI"/>
    <property type="match status" value="1"/>
</dbReference>
<evidence type="ECO:0000256" key="3">
    <source>
        <dbReference type="ARBA" id="ARBA00023163"/>
    </source>
</evidence>
<dbReference type="GO" id="GO:0000976">
    <property type="term" value="F:transcription cis-regulatory region binding"/>
    <property type="evidence" value="ECO:0007669"/>
    <property type="project" value="TreeGrafter"/>
</dbReference>
<dbReference type="PRINTS" id="PR00455">
    <property type="entry name" value="HTHTETR"/>
</dbReference>
<evidence type="ECO:0000256" key="1">
    <source>
        <dbReference type="ARBA" id="ARBA00023015"/>
    </source>
</evidence>
<keyword evidence="3" id="KW-0804">Transcription</keyword>
<sequence>MRGVLSKVEPSPPLRRPRRRRRTQSEVIQRLVDAAHQHFNERGYTATTTKDIAATADVSETLLYRHFGSKAGLFDQVIFDPFDHIAQRFLNPAGTGPGPTLDLAGAKVFLDQFLTFLDGNHRLLRDLLVKGIAETADERSEARLDGMRRHYREAAKQLEALYQETGQPCPLDPDIAVRLALGMVISASLMGEWLFPDGAPDQDRLAANIRLMMIRALAPAKAATDGSPG</sequence>